<evidence type="ECO:0000259" key="15">
    <source>
        <dbReference type="Pfam" id="PF08544"/>
    </source>
</evidence>
<dbReference type="GO" id="GO:0004413">
    <property type="term" value="F:homoserine kinase activity"/>
    <property type="evidence" value="ECO:0007669"/>
    <property type="project" value="UniProtKB-EC"/>
</dbReference>
<dbReference type="SUPFAM" id="SSF55060">
    <property type="entry name" value="GHMP Kinase, C-terminal domain"/>
    <property type="match status" value="1"/>
</dbReference>
<dbReference type="PROSITE" id="PS00627">
    <property type="entry name" value="GHMP_KINASES_ATP"/>
    <property type="match status" value="1"/>
</dbReference>
<evidence type="ECO:0000256" key="10">
    <source>
        <dbReference type="ARBA" id="ARBA00022840"/>
    </source>
</evidence>
<evidence type="ECO:0000256" key="5">
    <source>
        <dbReference type="ARBA" id="ARBA00022605"/>
    </source>
</evidence>
<name>A0ABT2GT09_9MICO</name>
<dbReference type="Pfam" id="PF00288">
    <property type="entry name" value="GHMP_kinases_N"/>
    <property type="match status" value="1"/>
</dbReference>
<dbReference type="SUPFAM" id="SSF54211">
    <property type="entry name" value="Ribosomal protein S5 domain 2-like"/>
    <property type="match status" value="1"/>
</dbReference>
<evidence type="ECO:0000256" key="9">
    <source>
        <dbReference type="ARBA" id="ARBA00022777"/>
    </source>
</evidence>
<protein>
    <recommendedName>
        <fullName evidence="4 13">Homoserine kinase</fullName>
        <shortName evidence="13">HK</shortName>
        <shortName evidence="13">HSK</shortName>
        <ecNumber evidence="3 13">2.7.1.39</ecNumber>
    </recommendedName>
</protein>
<dbReference type="PRINTS" id="PR00958">
    <property type="entry name" value="HOMSERKINASE"/>
</dbReference>
<evidence type="ECO:0000259" key="14">
    <source>
        <dbReference type="Pfam" id="PF00288"/>
    </source>
</evidence>
<dbReference type="EMBL" id="JANLCM010000002">
    <property type="protein sequence ID" value="MCS5719283.1"/>
    <property type="molecule type" value="Genomic_DNA"/>
</dbReference>
<dbReference type="InterPro" id="IPR036554">
    <property type="entry name" value="GHMP_kinase_C_sf"/>
</dbReference>
<evidence type="ECO:0000256" key="8">
    <source>
        <dbReference type="ARBA" id="ARBA00022741"/>
    </source>
</evidence>
<comment type="function">
    <text evidence="12 13">Catalyzes the ATP-dependent phosphorylation of L-homoserine to L-homoserine phosphate.</text>
</comment>
<feature type="binding site" evidence="13">
    <location>
        <begin position="101"/>
        <end position="111"/>
    </location>
    <ligand>
        <name>ATP</name>
        <dbReference type="ChEBI" id="CHEBI:30616"/>
    </ligand>
</feature>
<proteinExistence type="inferred from homology"/>
<dbReference type="InterPro" id="IPR013750">
    <property type="entry name" value="GHMP_kinase_C_dom"/>
</dbReference>
<dbReference type="EC" id="2.7.1.39" evidence="3 13"/>
<keyword evidence="10 13" id="KW-0067">ATP-binding</keyword>
<dbReference type="Gene3D" id="3.30.70.890">
    <property type="entry name" value="GHMP kinase, C-terminal domain"/>
    <property type="match status" value="1"/>
</dbReference>
<dbReference type="InterPro" id="IPR014721">
    <property type="entry name" value="Ribsml_uS5_D2-typ_fold_subgr"/>
</dbReference>
<dbReference type="Gene3D" id="3.30.230.10">
    <property type="match status" value="1"/>
</dbReference>
<evidence type="ECO:0000256" key="6">
    <source>
        <dbReference type="ARBA" id="ARBA00022679"/>
    </source>
</evidence>
<dbReference type="InterPro" id="IPR006203">
    <property type="entry name" value="GHMP_knse_ATP-bd_CS"/>
</dbReference>
<dbReference type="InterPro" id="IPR000870">
    <property type="entry name" value="Homoserine_kinase"/>
</dbReference>
<dbReference type="NCBIfam" id="TIGR00191">
    <property type="entry name" value="thrB"/>
    <property type="match status" value="1"/>
</dbReference>
<keyword evidence="9 13" id="KW-0418">Kinase</keyword>
<evidence type="ECO:0000256" key="2">
    <source>
        <dbReference type="ARBA" id="ARBA00007370"/>
    </source>
</evidence>
<dbReference type="PANTHER" id="PTHR20861">
    <property type="entry name" value="HOMOSERINE/4-DIPHOSPHOCYTIDYL-2-C-METHYL-D-ERYTHRITOL KINASE"/>
    <property type="match status" value="1"/>
</dbReference>
<comment type="caution">
    <text evidence="16">The sequence shown here is derived from an EMBL/GenBank/DDBJ whole genome shotgun (WGS) entry which is preliminary data.</text>
</comment>
<evidence type="ECO:0000313" key="17">
    <source>
        <dbReference type="Proteomes" id="UP001165584"/>
    </source>
</evidence>
<evidence type="ECO:0000256" key="11">
    <source>
        <dbReference type="ARBA" id="ARBA00049375"/>
    </source>
</evidence>
<comment type="pathway">
    <text evidence="1 13">Amino-acid biosynthesis; L-threonine biosynthesis; L-threonine from L-aspartate: step 4/5.</text>
</comment>
<evidence type="ECO:0000256" key="1">
    <source>
        <dbReference type="ARBA" id="ARBA00005015"/>
    </source>
</evidence>
<feature type="domain" description="GHMP kinase N-terminal" evidence="14">
    <location>
        <begin position="72"/>
        <end position="156"/>
    </location>
</feature>
<dbReference type="InterPro" id="IPR006204">
    <property type="entry name" value="GHMP_kinase_N_dom"/>
</dbReference>
<evidence type="ECO:0000256" key="7">
    <source>
        <dbReference type="ARBA" id="ARBA00022697"/>
    </source>
</evidence>
<dbReference type="PANTHER" id="PTHR20861:SF1">
    <property type="entry name" value="HOMOSERINE KINASE"/>
    <property type="match status" value="1"/>
</dbReference>
<dbReference type="Proteomes" id="UP001165584">
    <property type="component" value="Unassembled WGS sequence"/>
</dbReference>
<evidence type="ECO:0000256" key="3">
    <source>
        <dbReference type="ARBA" id="ARBA00012078"/>
    </source>
</evidence>
<dbReference type="RefSeq" id="WP_259508784.1">
    <property type="nucleotide sequence ID" value="NZ_JANLCM010000002.1"/>
</dbReference>
<feature type="domain" description="GHMP kinase C-terminal" evidence="15">
    <location>
        <begin position="233"/>
        <end position="285"/>
    </location>
</feature>
<comment type="catalytic activity">
    <reaction evidence="11 13">
        <text>L-homoserine + ATP = O-phospho-L-homoserine + ADP + H(+)</text>
        <dbReference type="Rhea" id="RHEA:13985"/>
        <dbReference type="ChEBI" id="CHEBI:15378"/>
        <dbReference type="ChEBI" id="CHEBI:30616"/>
        <dbReference type="ChEBI" id="CHEBI:57476"/>
        <dbReference type="ChEBI" id="CHEBI:57590"/>
        <dbReference type="ChEBI" id="CHEBI:456216"/>
        <dbReference type="EC" id="2.7.1.39"/>
    </reaction>
</comment>
<sequence>MTLAGASPVSLAGRTVTVRVPGTTANLGPGFDTLGLALALYDELTVSVREEPGAFVEVNGVGEGEVSTDETNLVVRAIAHTFAAYGQPLPGLHLVARNAIPHGRGLGSSGAAIVSGVMAAKGLLEGVVEIDPLGLLARATELEGHPDNVAPALFGGLTIAWTTPDGPQFKKLIVHRGVSPLVLVPQETMSTALARSLQPESVPHADAIFNVSRSTLLIAALIQSPELLLAATEDKLHQSYRASAMPETDRLIQELRAAGFPAVVSGAGPSILVLCSDPGQRLAAAELVGSRAATPWQALVLAVDFKGATVVLHPDEVK</sequence>
<evidence type="ECO:0000313" key="16">
    <source>
        <dbReference type="EMBL" id="MCS5719283.1"/>
    </source>
</evidence>
<evidence type="ECO:0000256" key="12">
    <source>
        <dbReference type="ARBA" id="ARBA00049954"/>
    </source>
</evidence>
<keyword evidence="17" id="KW-1185">Reference proteome</keyword>
<evidence type="ECO:0000256" key="13">
    <source>
        <dbReference type="HAMAP-Rule" id="MF_00384"/>
    </source>
</evidence>
<keyword evidence="5 13" id="KW-0028">Amino-acid biosynthesis</keyword>
<keyword evidence="13" id="KW-0963">Cytoplasm</keyword>
<dbReference type="HAMAP" id="MF_00384">
    <property type="entry name" value="Homoser_kinase"/>
    <property type="match status" value="1"/>
</dbReference>
<accession>A0ABT2GT09</accession>
<keyword evidence="6 13" id="KW-0808">Transferase</keyword>
<dbReference type="Pfam" id="PF08544">
    <property type="entry name" value="GHMP_kinases_C"/>
    <property type="match status" value="1"/>
</dbReference>
<dbReference type="PIRSF" id="PIRSF000676">
    <property type="entry name" value="Homoser_kin"/>
    <property type="match status" value="1"/>
</dbReference>
<comment type="similarity">
    <text evidence="2 13">Belongs to the GHMP kinase family. Homoserine kinase subfamily.</text>
</comment>
<dbReference type="InterPro" id="IPR020568">
    <property type="entry name" value="Ribosomal_Su5_D2-typ_SF"/>
</dbReference>
<comment type="subcellular location">
    <subcellularLocation>
        <location evidence="13">Cytoplasm</location>
    </subcellularLocation>
</comment>
<keyword evidence="8 13" id="KW-0547">Nucleotide-binding</keyword>
<evidence type="ECO:0000256" key="4">
    <source>
        <dbReference type="ARBA" id="ARBA00017858"/>
    </source>
</evidence>
<organism evidence="16 17">
    <name type="scientific">Herbiconiux aconitum</name>
    <dbReference type="NCBI Taxonomy" id="2970913"/>
    <lineage>
        <taxon>Bacteria</taxon>
        <taxon>Bacillati</taxon>
        <taxon>Actinomycetota</taxon>
        <taxon>Actinomycetes</taxon>
        <taxon>Micrococcales</taxon>
        <taxon>Microbacteriaceae</taxon>
        <taxon>Herbiconiux</taxon>
    </lineage>
</organism>
<keyword evidence="7 13" id="KW-0791">Threonine biosynthesis</keyword>
<gene>
    <name evidence="13 16" type="primary">thrB</name>
    <name evidence="16" type="ORF">N1027_14190</name>
</gene>
<reference evidence="16" key="1">
    <citation type="submission" date="2022-08" db="EMBL/GenBank/DDBJ databases">
        <authorList>
            <person name="Deng Y."/>
            <person name="Han X.-F."/>
            <person name="Zhang Y.-Q."/>
        </authorList>
    </citation>
    <scope>NUCLEOTIDE SEQUENCE</scope>
    <source>
        <strain evidence="16">CPCC 205763</strain>
    </source>
</reference>